<dbReference type="Pfam" id="PF18701">
    <property type="entry name" value="DUF5641"/>
    <property type="match status" value="1"/>
</dbReference>
<feature type="domain" description="Phlebovirus glycoprotein G1" evidence="3">
    <location>
        <begin position="501"/>
        <end position="673"/>
    </location>
</feature>
<keyword evidence="2" id="KW-1133">Transmembrane helix</keyword>
<dbReference type="SUPFAM" id="SSF53098">
    <property type="entry name" value="Ribonuclease H-like"/>
    <property type="match status" value="1"/>
</dbReference>
<evidence type="ECO:0000256" key="2">
    <source>
        <dbReference type="SAM" id="Phobius"/>
    </source>
</evidence>
<evidence type="ECO:0000259" key="4">
    <source>
        <dbReference type="Pfam" id="PF18701"/>
    </source>
</evidence>
<organism evidence="5 6">
    <name type="scientific">Necator americanus</name>
    <name type="common">Human hookworm</name>
    <dbReference type="NCBI Taxonomy" id="51031"/>
    <lineage>
        <taxon>Eukaryota</taxon>
        <taxon>Metazoa</taxon>
        <taxon>Ecdysozoa</taxon>
        <taxon>Nematoda</taxon>
        <taxon>Chromadorea</taxon>
        <taxon>Rhabditida</taxon>
        <taxon>Rhabditina</taxon>
        <taxon>Rhabditomorpha</taxon>
        <taxon>Strongyloidea</taxon>
        <taxon>Ancylostomatidae</taxon>
        <taxon>Bunostominae</taxon>
        <taxon>Necator</taxon>
    </lineage>
</organism>
<keyword evidence="2" id="KW-0472">Membrane</keyword>
<dbReference type="PANTHER" id="PTHR47331">
    <property type="entry name" value="PHD-TYPE DOMAIN-CONTAINING PROTEIN"/>
    <property type="match status" value="1"/>
</dbReference>
<name>A0ABR1CEV3_NECAM</name>
<evidence type="ECO:0000313" key="5">
    <source>
        <dbReference type="EMBL" id="KAK6736068.1"/>
    </source>
</evidence>
<dbReference type="InterPro" id="IPR036397">
    <property type="entry name" value="RNaseH_sf"/>
</dbReference>
<gene>
    <name evidence="5" type="primary">Necator_chrII.g6797</name>
    <name evidence="5" type="ORF">RB195_019004</name>
</gene>
<dbReference type="EMBL" id="JAVFWL010000002">
    <property type="protein sequence ID" value="KAK6736068.1"/>
    <property type="molecule type" value="Genomic_DNA"/>
</dbReference>
<accession>A0ABR1CEV3</accession>
<dbReference type="Pfam" id="PF07243">
    <property type="entry name" value="Phlebovirus_G1"/>
    <property type="match status" value="1"/>
</dbReference>
<feature type="compositionally biased region" description="Polar residues" evidence="1">
    <location>
        <begin position="223"/>
        <end position="242"/>
    </location>
</feature>
<evidence type="ECO:0000256" key="1">
    <source>
        <dbReference type="SAM" id="MobiDB-lite"/>
    </source>
</evidence>
<dbReference type="InterPro" id="IPR010826">
    <property type="entry name" value="Phlebovirus_G1"/>
</dbReference>
<feature type="transmembrane region" description="Helical" evidence="2">
    <location>
        <begin position="618"/>
        <end position="642"/>
    </location>
</feature>
<sequence>MNEERPEDLLNYCATNKIQFKFIPVFSPWQRGVYERMIGIFKSAFMQATRNRTLPMDDLHTLAKESEAICNSRPLTYVNDQEDFLPLRPVGFIRPTVRLSSPRLLNEDDEWRPQYTTKDNLIKDWRFGLQLLETFWNRWQVEYLTSLRERQQISGPYPRIHHNDKPANGEYVLIQDDNNKRGMWKMGQICGSSDGYQRSVQIRLPSRLIITRPINLVSRFEITSNSTTQEHTPTVPTNTQNESTERRTPSPTHHMVTRSKARRQQLSLPLFISIMTALPQCIITASSRCPEELTLDKKIIYATPCVTKGIAVAVYSKENKRQICWFPITCSHGETRASFHPSKNLQLCGRKCECPKWSQFCSHYNNSRTQQSKASNIPSEFLHFNPDEVCSFEQSTKCSQKKKIGTFNQIELYDGTLLMVPRLQVSEKDYLNSDDFICIDLDGRLVTATHPYRGTSMFCEKQQCNDGADKFCMYDTPVALYDFSNTRSSDMLIPIKAWGTTMREFYPHNTDAHAEAVFISAKCSKGGVEIGSDREIDKIEACISSYCVFATHLSNTALFFPTELVVFKYTIKITAWQNGLHVHHSSLTCPSHPICEVLHCSLCIEKIYNTQCWTNLDILLITSICIILLSCYWILKPVIFVIKKTMKLPLRLLNFLFNLLRRNKRETTRRETNPSTTQFRTYTHCKRQHRSLRHPAVFVATAILVYGS</sequence>
<keyword evidence="2" id="KW-0812">Transmembrane</keyword>
<protein>
    <recommendedName>
        <fullName evidence="7">DUF5641 domain-containing protein</fullName>
    </recommendedName>
</protein>
<dbReference type="InterPro" id="IPR040676">
    <property type="entry name" value="DUF5641"/>
</dbReference>
<evidence type="ECO:0000259" key="3">
    <source>
        <dbReference type="Pfam" id="PF07243"/>
    </source>
</evidence>
<feature type="domain" description="DUF5641" evidence="4">
    <location>
        <begin position="124"/>
        <end position="216"/>
    </location>
</feature>
<keyword evidence="6" id="KW-1185">Reference proteome</keyword>
<feature type="region of interest" description="Disordered" evidence="1">
    <location>
        <begin position="223"/>
        <end position="259"/>
    </location>
</feature>
<dbReference type="Proteomes" id="UP001303046">
    <property type="component" value="Unassembled WGS sequence"/>
</dbReference>
<evidence type="ECO:0008006" key="7">
    <source>
        <dbReference type="Google" id="ProtNLM"/>
    </source>
</evidence>
<comment type="caution">
    <text evidence="5">The sequence shown here is derived from an EMBL/GenBank/DDBJ whole genome shotgun (WGS) entry which is preliminary data.</text>
</comment>
<proteinExistence type="predicted"/>
<dbReference type="InterPro" id="IPR012337">
    <property type="entry name" value="RNaseH-like_sf"/>
</dbReference>
<dbReference type="Gene3D" id="3.30.420.10">
    <property type="entry name" value="Ribonuclease H-like superfamily/Ribonuclease H"/>
    <property type="match status" value="1"/>
</dbReference>
<reference evidence="5 6" key="1">
    <citation type="submission" date="2023-08" db="EMBL/GenBank/DDBJ databases">
        <title>A Necator americanus chromosomal reference genome.</title>
        <authorList>
            <person name="Ilik V."/>
            <person name="Petrzelkova K.J."/>
            <person name="Pardy F."/>
            <person name="Fuh T."/>
            <person name="Niatou-Singa F.S."/>
            <person name="Gouil Q."/>
            <person name="Baker L."/>
            <person name="Ritchie M.E."/>
            <person name="Jex A.R."/>
            <person name="Gazzola D."/>
            <person name="Li H."/>
            <person name="Toshio Fujiwara R."/>
            <person name="Zhan B."/>
            <person name="Aroian R.V."/>
            <person name="Pafco B."/>
            <person name="Schwarz E.M."/>
        </authorList>
    </citation>
    <scope>NUCLEOTIDE SEQUENCE [LARGE SCALE GENOMIC DNA]</scope>
    <source>
        <strain evidence="5 6">Aroian</strain>
        <tissue evidence="5">Whole animal</tissue>
    </source>
</reference>
<evidence type="ECO:0000313" key="6">
    <source>
        <dbReference type="Proteomes" id="UP001303046"/>
    </source>
</evidence>